<dbReference type="AlphaFoldDB" id="A0A9D2IPI8"/>
<comment type="caution">
    <text evidence="6">The sequence shown here is derived from an EMBL/GenBank/DDBJ whole genome shotgun (WGS) entry which is preliminary data.</text>
</comment>
<keyword evidence="2 5" id="KW-0812">Transmembrane</keyword>
<feature type="transmembrane region" description="Helical" evidence="5">
    <location>
        <begin position="36"/>
        <end position="54"/>
    </location>
</feature>
<organism evidence="6 7">
    <name type="scientific">Candidatus Olsenella stercoravium</name>
    <dbReference type="NCBI Taxonomy" id="2838713"/>
    <lineage>
        <taxon>Bacteria</taxon>
        <taxon>Bacillati</taxon>
        <taxon>Actinomycetota</taxon>
        <taxon>Coriobacteriia</taxon>
        <taxon>Coriobacteriales</taxon>
        <taxon>Atopobiaceae</taxon>
        <taxon>Olsenella</taxon>
    </lineage>
</organism>
<evidence type="ECO:0000256" key="5">
    <source>
        <dbReference type="SAM" id="Phobius"/>
    </source>
</evidence>
<keyword evidence="4 5" id="KW-0472">Membrane</keyword>
<evidence type="ECO:0000256" key="4">
    <source>
        <dbReference type="ARBA" id="ARBA00023136"/>
    </source>
</evidence>
<reference evidence="6" key="2">
    <citation type="submission" date="2021-04" db="EMBL/GenBank/DDBJ databases">
        <authorList>
            <person name="Gilroy R."/>
        </authorList>
    </citation>
    <scope>NUCLEOTIDE SEQUENCE</scope>
    <source>
        <strain evidence="6">ChiHecolR3B27-1887</strain>
    </source>
</reference>
<dbReference type="InterPro" id="IPR006479">
    <property type="entry name" value="Holin"/>
</dbReference>
<evidence type="ECO:0000313" key="7">
    <source>
        <dbReference type="Proteomes" id="UP000824029"/>
    </source>
</evidence>
<gene>
    <name evidence="6" type="ORF">IAA22_01095</name>
</gene>
<reference evidence="6" key="1">
    <citation type="journal article" date="2021" name="PeerJ">
        <title>Extensive microbial diversity within the chicken gut microbiome revealed by metagenomics and culture.</title>
        <authorList>
            <person name="Gilroy R."/>
            <person name="Ravi A."/>
            <person name="Getino M."/>
            <person name="Pursley I."/>
            <person name="Horton D.L."/>
            <person name="Alikhan N.F."/>
            <person name="Baker D."/>
            <person name="Gharbi K."/>
            <person name="Hall N."/>
            <person name="Watson M."/>
            <person name="Adriaenssens E.M."/>
            <person name="Foster-Nyarko E."/>
            <person name="Jarju S."/>
            <person name="Secka A."/>
            <person name="Antonio M."/>
            <person name="Oren A."/>
            <person name="Chaudhuri R.R."/>
            <person name="La Ragione R."/>
            <person name="Hildebrand F."/>
            <person name="Pallen M.J."/>
        </authorList>
    </citation>
    <scope>NUCLEOTIDE SEQUENCE</scope>
    <source>
        <strain evidence="6">ChiHecolR3B27-1887</strain>
    </source>
</reference>
<accession>A0A9D2IPI8</accession>
<dbReference type="GO" id="GO:0016020">
    <property type="term" value="C:membrane"/>
    <property type="evidence" value="ECO:0007669"/>
    <property type="project" value="UniProtKB-SubCell"/>
</dbReference>
<proteinExistence type="predicted"/>
<dbReference type="Proteomes" id="UP000824029">
    <property type="component" value="Unassembled WGS sequence"/>
</dbReference>
<evidence type="ECO:0000256" key="1">
    <source>
        <dbReference type="ARBA" id="ARBA00004370"/>
    </source>
</evidence>
<dbReference type="Pfam" id="PF04688">
    <property type="entry name" value="Holin_SPP1"/>
    <property type="match status" value="1"/>
</dbReference>
<evidence type="ECO:0000256" key="2">
    <source>
        <dbReference type="ARBA" id="ARBA00022692"/>
    </source>
</evidence>
<protein>
    <submittedName>
        <fullName evidence="6">SPP1 phage holin family protein</fullName>
    </submittedName>
</protein>
<evidence type="ECO:0000313" key="6">
    <source>
        <dbReference type="EMBL" id="HIZ17702.1"/>
    </source>
</evidence>
<evidence type="ECO:0000256" key="3">
    <source>
        <dbReference type="ARBA" id="ARBA00022989"/>
    </source>
</evidence>
<comment type="subcellular location">
    <subcellularLocation>
        <location evidence="1">Membrane</location>
    </subcellularLocation>
</comment>
<sequence length="79" mass="8286">MNDFTRERIVAIIRLVIMLVSAVAGGFGLTIDPDSLGTIVACGVALAAGVYSWWKNANVTEAATEAQRYLDSIKGGGAQ</sequence>
<name>A0A9D2IPI8_9ACTN</name>
<dbReference type="EMBL" id="DXBZ01000028">
    <property type="protein sequence ID" value="HIZ17702.1"/>
    <property type="molecule type" value="Genomic_DNA"/>
</dbReference>
<feature type="transmembrane region" description="Helical" evidence="5">
    <location>
        <begin position="12"/>
        <end position="30"/>
    </location>
</feature>
<keyword evidence="3 5" id="KW-1133">Transmembrane helix</keyword>